<reference evidence="1" key="2">
    <citation type="submission" date="2020-09" db="EMBL/GenBank/DDBJ databases">
        <authorList>
            <person name="Sun Q."/>
            <person name="Sedlacek I."/>
        </authorList>
    </citation>
    <scope>NUCLEOTIDE SEQUENCE</scope>
    <source>
        <strain evidence="1">CCM 7897</strain>
    </source>
</reference>
<dbReference type="RefSeq" id="WP_188577760.1">
    <property type="nucleotide sequence ID" value="NZ_BMCT01000002.1"/>
</dbReference>
<gene>
    <name evidence="1" type="ORF">GCM10007301_18710</name>
</gene>
<dbReference type="Pfam" id="PF07433">
    <property type="entry name" value="DUF1513"/>
    <property type="match status" value="1"/>
</dbReference>
<organism evidence="1 2">
    <name type="scientific">Azorhizobium oxalatiphilum</name>
    <dbReference type="NCBI Taxonomy" id="980631"/>
    <lineage>
        <taxon>Bacteria</taxon>
        <taxon>Pseudomonadati</taxon>
        <taxon>Pseudomonadota</taxon>
        <taxon>Alphaproteobacteria</taxon>
        <taxon>Hyphomicrobiales</taxon>
        <taxon>Xanthobacteraceae</taxon>
        <taxon>Azorhizobium</taxon>
    </lineage>
</organism>
<accession>A0A917BWT3</accession>
<name>A0A917BWT3_9HYPH</name>
<dbReference type="AlphaFoldDB" id="A0A917BWT3"/>
<proteinExistence type="predicted"/>
<comment type="caution">
    <text evidence="1">The sequence shown here is derived from an EMBL/GenBank/DDBJ whole genome shotgun (WGS) entry which is preliminary data.</text>
</comment>
<dbReference type="SUPFAM" id="SSF50969">
    <property type="entry name" value="YVTN repeat-like/Quinoprotein amine dehydrogenase"/>
    <property type="match status" value="1"/>
</dbReference>
<dbReference type="InterPro" id="IPR008311">
    <property type="entry name" value="UCP028101"/>
</dbReference>
<evidence type="ECO:0000313" key="2">
    <source>
        <dbReference type="Proteomes" id="UP000606044"/>
    </source>
</evidence>
<keyword evidence="2" id="KW-1185">Reference proteome</keyword>
<dbReference type="EMBL" id="BMCT01000002">
    <property type="protein sequence ID" value="GGF59214.1"/>
    <property type="molecule type" value="Genomic_DNA"/>
</dbReference>
<protein>
    <submittedName>
        <fullName evidence="1">Tat pathway signal protein</fullName>
    </submittedName>
</protein>
<dbReference type="InterPro" id="IPR011044">
    <property type="entry name" value="Quino_amine_DH_bsu"/>
</dbReference>
<evidence type="ECO:0000313" key="1">
    <source>
        <dbReference type="EMBL" id="GGF59214.1"/>
    </source>
</evidence>
<sequence length="357" mass="37075">MMPANAFADLHALDHALEEGWLTTAGIGESFAAIAVGKQMDAAACAATPARLHGIEASPNSPLAVAVGRRPGHVALVFDRRQGGIVREFTPGAGRVFSGHGRFSPDGKLFLTNEIERGIDDGTVRTMGRGVVAARSVEGGFAIVDEWATGGDGPHDLMRVGETLVVANGGIEPHTPEARDAEITGSSIALLHPETGAQTGEGRLSDDLASLSLRHLARDGRGGVVVAAQDLLKDGVARPLLFSIAKDGALTAFDGPEGELMQLRGYVGSVAIDTSGTYVACSSPRGGRIIVWRRDGRFIGSLPLIDGCGIARMSEPGRFLATSGYGEVIVIAVEPDGLGVVSRSTGGPRFDNHMAVV</sequence>
<reference evidence="1" key="1">
    <citation type="journal article" date="2014" name="Int. J. Syst. Evol. Microbiol.">
        <title>Complete genome sequence of Corynebacterium casei LMG S-19264T (=DSM 44701T), isolated from a smear-ripened cheese.</title>
        <authorList>
            <consortium name="US DOE Joint Genome Institute (JGI-PGF)"/>
            <person name="Walter F."/>
            <person name="Albersmeier A."/>
            <person name="Kalinowski J."/>
            <person name="Ruckert C."/>
        </authorList>
    </citation>
    <scope>NUCLEOTIDE SEQUENCE</scope>
    <source>
        <strain evidence="1">CCM 7897</strain>
    </source>
</reference>
<dbReference type="Proteomes" id="UP000606044">
    <property type="component" value="Unassembled WGS sequence"/>
</dbReference>